<accession>A0A183J3L5</accession>
<evidence type="ECO:0000313" key="1">
    <source>
        <dbReference type="EMBL" id="VDP32045.1"/>
    </source>
</evidence>
<evidence type="ECO:0000313" key="2">
    <source>
        <dbReference type="Proteomes" id="UP000270296"/>
    </source>
</evidence>
<dbReference type="AlphaFoldDB" id="A0A183J3L5"/>
<proteinExistence type="predicted"/>
<dbReference type="WBParaSite" id="SBAD_0001082901-mRNA-1">
    <property type="protein sequence ID" value="SBAD_0001082901-mRNA-1"/>
    <property type="gene ID" value="SBAD_0001082901"/>
</dbReference>
<protein>
    <submittedName>
        <fullName evidence="1 3">Uncharacterized protein</fullName>
    </submittedName>
</protein>
<evidence type="ECO:0000313" key="3">
    <source>
        <dbReference type="WBParaSite" id="SBAD_0001082901-mRNA-1"/>
    </source>
</evidence>
<reference evidence="1 2" key="2">
    <citation type="submission" date="2018-11" db="EMBL/GenBank/DDBJ databases">
        <authorList>
            <consortium name="Pathogen Informatics"/>
        </authorList>
    </citation>
    <scope>NUCLEOTIDE SEQUENCE [LARGE SCALE GENOMIC DNA]</scope>
</reference>
<reference evidence="3" key="1">
    <citation type="submission" date="2016-06" db="UniProtKB">
        <authorList>
            <consortium name="WormBaseParasite"/>
        </authorList>
    </citation>
    <scope>IDENTIFICATION</scope>
</reference>
<dbReference type="Proteomes" id="UP000270296">
    <property type="component" value="Unassembled WGS sequence"/>
</dbReference>
<name>A0A183J3L5_9BILA</name>
<keyword evidence="2" id="KW-1185">Reference proteome</keyword>
<organism evidence="3">
    <name type="scientific">Soboliphyme baturini</name>
    <dbReference type="NCBI Taxonomy" id="241478"/>
    <lineage>
        <taxon>Eukaryota</taxon>
        <taxon>Metazoa</taxon>
        <taxon>Ecdysozoa</taxon>
        <taxon>Nematoda</taxon>
        <taxon>Enoplea</taxon>
        <taxon>Dorylaimia</taxon>
        <taxon>Dioctophymatida</taxon>
        <taxon>Dioctophymatoidea</taxon>
        <taxon>Soboliphymatidae</taxon>
        <taxon>Soboliphyme</taxon>
    </lineage>
</organism>
<sequence length="266" mass="30788">MRLPSAESPMANQRPRNVYLKDMQVTPCRSITLLHFRERARQKFKNNTRYELKIRTCSAVTIVTERDRESYRFDRYREVSPSPFDARFQSDVRYSLVDTSEKISKRKNDRLTLSIELGSVEKMETTGTSDPTAATAISTTIASPQNSISLTIGGDGTITGRKDRQRSQSRITHIFPNPFKPVSSTTVHGFHTFTSRCYLVKTRVCHSLHLTSVFLVRVLREHSLFHCQRRLGPSSRRNSKNLSFYAYNHFMVKLHCRIVLPLAHWY</sequence>
<dbReference type="EMBL" id="UZAM01014113">
    <property type="protein sequence ID" value="VDP32045.1"/>
    <property type="molecule type" value="Genomic_DNA"/>
</dbReference>
<gene>
    <name evidence="1" type="ORF">SBAD_LOCUS10463</name>
</gene>